<dbReference type="InterPro" id="IPR038089">
    <property type="entry name" value="Med31_sf"/>
</dbReference>
<name>A0A2R5G887_9STRA</name>
<feature type="region of interest" description="Disordered" evidence="8">
    <location>
        <begin position="1"/>
        <end position="44"/>
    </location>
</feature>
<dbReference type="GO" id="GO:0003712">
    <property type="term" value="F:transcription coregulator activity"/>
    <property type="evidence" value="ECO:0007669"/>
    <property type="project" value="InterPro"/>
</dbReference>
<comment type="similarity">
    <text evidence="2 7">Belongs to the Mediator complex subunit 31 family.</text>
</comment>
<dbReference type="Pfam" id="PF05669">
    <property type="entry name" value="Med31"/>
    <property type="match status" value="1"/>
</dbReference>
<dbReference type="Proteomes" id="UP000241890">
    <property type="component" value="Unassembled WGS sequence"/>
</dbReference>
<dbReference type="InParanoid" id="A0A2R5G887"/>
<accession>A0A2R5G887</accession>
<dbReference type="PANTHER" id="PTHR13186">
    <property type="entry name" value="MEDIATOR OF RNA POLYMERASE II TRANSCRIPTION SUBUNIT 31"/>
    <property type="match status" value="1"/>
</dbReference>
<sequence>MAEMEVDADAAAAATSADESKTAEPTAEAATAEPAAETTAEADLPSLAHTEKERLRFEVELEFVQCLANPGYLMHLAQTLVLEDENFLAYLEYLRYWKEPEYAKFIIYPHCLYMLDLLRDKGFRARLKDPQVTEMIHSQQFFHWQFNRAAATLDKAPSLAQAPVEANADAGGESMDMSA</sequence>
<evidence type="ECO:0000256" key="5">
    <source>
        <dbReference type="ARBA" id="ARBA00023163"/>
    </source>
</evidence>
<evidence type="ECO:0000256" key="4">
    <source>
        <dbReference type="ARBA" id="ARBA00023159"/>
    </source>
</evidence>
<feature type="compositionally biased region" description="Low complexity" evidence="8">
    <location>
        <begin position="9"/>
        <end position="42"/>
    </location>
</feature>
<dbReference type="FunFam" id="1.10.10.1340:FF:000001">
    <property type="entry name" value="Mediator of RNA polymerase II transcription subunit 31"/>
    <property type="match status" value="1"/>
</dbReference>
<gene>
    <name evidence="9" type="ORF">FCC1311_001232</name>
</gene>
<keyword evidence="3 7" id="KW-0805">Transcription regulation</keyword>
<comment type="subcellular location">
    <subcellularLocation>
        <location evidence="1 7">Nucleus</location>
    </subcellularLocation>
</comment>
<dbReference type="Gene3D" id="1.10.10.1340">
    <property type="entry name" value="Mediator of RNA polymerase II, submodule Med31 (Soh1)"/>
    <property type="match status" value="1"/>
</dbReference>
<proteinExistence type="inferred from homology"/>
<evidence type="ECO:0000256" key="7">
    <source>
        <dbReference type="RuleBase" id="RU364129"/>
    </source>
</evidence>
<dbReference type="AlphaFoldDB" id="A0A2R5G887"/>
<evidence type="ECO:0000256" key="8">
    <source>
        <dbReference type="SAM" id="MobiDB-lite"/>
    </source>
</evidence>
<dbReference type="InterPro" id="IPR008831">
    <property type="entry name" value="Mediator_Med31"/>
</dbReference>
<comment type="subunit">
    <text evidence="7">Component of the Mediator complex.</text>
</comment>
<evidence type="ECO:0000256" key="1">
    <source>
        <dbReference type="ARBA" id="ARBA00004123"/>
    </source>
</evidence>
<evidence type="ECO:0000256" key="3">
    <source>
        <dbReference type="ARBA" id="ARBA00023015"/>
    </source>
</evidence>
<evidence type="ECO:0000256" key="2">
    <source>
        <dbReference type="ARBA" id="ARBA00006378"/>
    </source>
</evidence>
<dbReference type="EMBL" id="BEYU01000001">
    <property type="protein sequence ID" value="GBG23904.1"/>
    <property type="molecule type" value="Genomic_DNA"/>
</dbReference>
<dbReference type="OrthoDB" id="10257739at2759"/>
<evidence type="ECO:0000313" key="9">
    <source>
        <dbReference type="EMBL" id="GBG23904.1"/>
    </source>
</evidence>
<keyword evidence="4 7" id="KW-0010">Activator</keyword>
<dbReference type="GO" id="GO:0006355">
    <property type="term" value="P:regulation of DNA-templated transcription"/>
    <property type="evidence" value="ECO:0007669"/>
    <property type="project" value="InterPro"/>
</dbReference>
<evidence type="ECO:0000256" key="6">
    <source>
        <dbReference type="ARBA" id="ARBA00023242"/>
    </source>
</evidence>
<reference evidence="9 10" key="1">
    <citation type="submission" date="2017-12" db="EMBL/GenBank/DDBJ databases">
        <title>Sequencing, de novo assembly and annotation of complete genome of a new Thraustochytrid species, strain FCC1311.</title>
        <authorList>
            <person name="Sedici K."/>
            <person name="Godart F."/>
            <person name="Aiese Cigliano R."/>
            <person name="Sanseverino W."/>
            <person name="Barakat M."/>
            <person name="Ortet P."/>
            <person name="Marechal E."/>
            <person name="Cagnac O."/>
            <person name="Amato A."/>
        </authorList>
    </citation>
    <scope>NUCLEOTIDE SEQUENCE [LARGE SCALE GENOMIC DNA]</scope>
</reference>
<evidence type="ECO:0000313" key="10">
    <source>
        <dbReference type="Proteomes" id="UP000241890"/>
    </source>
</evidence>
<organism evidence="9 10">
    <name type="scientific">Hondaea fermentalgiana</name>
    <dbReference type="NCBI Taxonomy" id="2315210"/>
    <lineage>
        <taxon>Eukaryota</taxon>
        <taxon>Sar</taxon>
        <taxon>Stramenopiles</taxon>
        <taxon>Bigyra</taxon>
        <taxon>Labyrinthulomycetes</taxon>
        <taxon>Thraustochytrida</taxon>
        <taxon>Thraustochytriidae</taxon>
        <taxon>Hondaea</taxon>
    </lineage>
</organism>
<protein>
    <recommendedName>
        <fullName evidence="7">Mediator of RNA polymerase II transcription subunit 31</fullName>
    </recommendedName>
</protein>
<dbReference type="GO" id="GO:0016592">
    <property type="term" value="C:mediator complex"/>
    <property type="evidence" value="ECO:0007669"/>
    <property type="project" value="InterPro"/>
</dbReference>
<keyword evidence="6 7" id="KW-0539">Nucleus</keyword>
<keyword evidence="5 7" id="KW-0804">Transcription</keyword>
<comment type="function">
    <text evidence="7">Component of the Mediator complex, a coactivator involved in the regulated transcription of nearly all RNA polymerase II-dependent genes. Mediator functions as a bridge to convey information from gene-specific regulatory proteins to the basal RNA polymerase II transcription machinery. Mediator is recruited to promoters by direct interactions with regulatory proteins and serves as a scaffold for the assembly of a functional preinitiation complex with RNA polymerase II and the general transcription factors.</text>
</comment>
<keyword evidence="10" id="KW-1185">Reference proteome</keyword>
<comment type="caution">
    <text evidence="9">The sequence shown here is derived from an EMBL/GenBank/DDBJ whole genome shotgun (WGS) entry which is preliminary data.</text>
</comment>